<dbReference type="GO" id="GO:0000976">
    <property type="term" value="F:transcription cis-regulatory region binding"/>
    <property type="evidence" value="ECO:0007669"/>
    <property type="project" value="TreeGrafter"/>
</dbReference>
<dbReference type="PROSITE" id="PS50977">
    <property type="entry name" value="HTH_TETR_2"/>
    <property type="match status" value="1"/>
</dbReference>
<dbReference type="GO" id="GO:0003700">
    <property type="term" value="F:DNA-binding transcription factor activity"/>
    <property type="evidence" value="ECO:0007669"/>
    <property type="project" value="TreeGrafter"/>
</dbReference>
<dbReference type="InterPro" id="IPR001647">
    <property type="entry name" value="HTH_TetR"/>
</dbReference>
<evidence type="ECO:0000259" key="3">
    <source>
        <dbReference type="PROSITE" id="PS50977"/>
    </source>
</evidence>
<evidence type="ECO:0000313" key="5">
    <source>
        <dbReference type="Proteomes" id="UP000182126"/>
    </source>
</evidence>
<feature type="domain" description="HTH tetR-type" evidence="3">
    <location>
        <begin position="17"/>
        <end position="77"/>
    </location>
</feature>
<evidence type="ECO:0000313" key="4">
    <source>
        <dbReference type="EMBL" id="SDS73936.1"/>
    </source>
</evidence>
<dbReference type="Pfam" id="PF00440">
    <property type="entry name" value="TetR_N"/>
    <property type="match status" value="1"/>
</dbReference>
<feature type="DNA-binding region" description="H-T-H motif" evidence="2">
    <location>
        <begin position="40"/>
        <end position="59"/>
    </location>
</feature>
<dbReference type="eggNOG" id="COG1309">
    <property type="taxonomic scope" value="Bacteria"/>
</dbReference>
<dbReference type="GeneID" id="36299770"/>
<sequence>MTTATKRAERAGVDRFALRRRALAEAALEAIAERGFARTGLREIAQHSELSHGSLHYYFTDKNDLIAEAVRISKGGLGDRYLAVLQNAETAEDLAAGAAAELARSVEQDSRLHRLWYDLRNQSLFESGFGDTIAEVEADLQEAIWRVVERYSELRGRPCRFTPLFAYALTDGMMQHALIRHLRGDTEAIARLRTECLDLFAASV</sequence>
<accession>A0A1H1UP19</accession>
<evidence type="ECO:0000256" key="2">
    <source>
        <dbReference type="PROSITE-ProRule" id="PRU00335"/>
    </source>
</evidence>
<keyword evidence="1 2" id="KW-0238">DNA-binding</keyword>
<proteinExistence type="predicted"/>
<reference evidence="4 5" key="1">
    <citation type="submission" date="2016-10" db="EMBL/GenBank/DDBJ databases">
        <authorList>
            <person name="de Groot N.N."/>
        </authorList>
    </citation>
    <scope>NUCLEOTIDE SEQUENCE [LARGE SCALE GENOMIC DNA]</scope>
    <source>
        <strain evidence="4 5">DSM 15019</strain>
    </source>
</reference>
<dbReference type="PANTHER" id="PTHR30055">
    <property type="entry name" value="HTH-TYPE TRANSCRIPTIONAL REGULATOR RUTR"/>
    <property type="match status" value="1"/>
</dbReference>
<dbReference type="PANTHER" id="PTHR30055:SF226">
    <property type="entry name" value="HTH-TYPE TRANSCRIPTIONAL REGULATOR PKSA"/>
    <property type="match status" value="1"/>
</dbReference>
<gene>
    <name evidence="4" type="ORF">SAMN04489809_2554</name>
</gene>
<name>A0A1H1UP19_9MICO</name>
<dbReference type="InterPro" id="IPR009057">
    <property type="entry name" value="Homeodomain-like_sf"/>
</dbReference>
<dbReference type="RefSeq" id="WP_060921561.1">
    <property type="nucleotide sequence ID" value="NZ_LT629770.1"/>
</dbReference>
<dbReference type="EMBL" id="LT629770">
    <property type="protein sequence ID" value="SDS73936.1"/>
    <property type="molecule type" value="Genomic_DNA"/>
</dbReference>
<dbReference type="InterPro" id="IPR050109">
    <property type="entry name" value="HTH-type_TetR-like_transc_reg"/>
</dbReference>
<protein>
    <submittedName>
        <fullName evidence="4">Regulatory protein, tetR family</fullName>
    </submittedName>
</protein>
<dbReference type="PRINTS" id="PR00455">
    <property type="entry name" value="HTHTETR"/>
</dbReference>
<dbReference type="SUPFAM" id="SSF46689">
    <property type="entry name" value="Homeodomain-like"/>
    <property type="match status" value="1"/>
</dbReference>
<evidence type="ECO:0000256" key="1">
    <source>
        <dbReference type="ARBA" id="ARBA00023125"/>
    </source>
</evidence>
<organism evidence="4 5">
    <name type="scientific">Microbacterium paraoxydans</name>
    <dbReference type="NCBI Taxonomy" id="199592"/>
    <lineage>
        <taxon>Bacteria</taxon>
        <taxon>Bacillati</taxon>
        <taxon>Actinomycetota</taxon>
        <taxon>Actinomycetes</taxon>
        <taxon>Micrococcales</taxon>
        <taxon>Microbacteriaceae</taxon>
        <taxon>Microbacterium</taxon>
    </lineage>
</organism>
<dbReference type="AlphaFoldDB" id="A0A1H1UP19"/>
<dbReference type="Proteomes" id="UP000182126">
    <property type="component" value="Chromosome I"/>
</dbReference>
<dbReference type="Gene3D" id="1.10.357.10">
    <property type="entry name" value="Tetracycline Repressor, domain 2"/>
    <property type="match status" value="1"/>
</dbReference>